<dbReference type="AlphaFoldDB" id="K9HC10"/>
<dbReference type="EMBL" id="ANHY01000032">
    <property type="protein sequence ID" value="EKV26316.1"/>
    <property type="molecule type" value="Genomic_DNA"/>
</dbReference>
<sequence>MRVAVTGATGFVGTALCPRLRSAGLAVRALVRRAPAPPSAPEFDETVVLGDIETAPPSALVEALKGCDAVVHLAAKVHVMNPTPADEVDFRAANVTATRRLAEAAVAAGVPRFVFLSTIKVNGEATGPGAVFRPDDAPGPEDLYARSKAEAEEALLAVHRLAEPVVLRPPLVYGPCVKGNMRALARLALKPFPLPLGLVRNRRSLVGLANLCSALEHLTVAPGDAVARRVFLVSDGRDLSTGELVGLMRRAVGRSPRLLPVPPALLRAALAASGRGAMADRLLGDLCVDASALRATGWTPPASVEEELARLMAAETGGSDRDT</sequence>
<dbReference type="Pfam" id="PF01370">
    <property type="entry name" value="Epimerase"/>
    <property type="match status" value="1"/>
</dbReference>
<dbReference type="InterPro" id="IPR001509">
    <property type="entry name" value="Epimerase_deHydtase"/>
</dbReference>
<dbReference type="PANTHER" id="PTHR48079:SF6">
    <property type="entry name" value="NAD(P)-BINDING DOMAIN-CONTAINING PROTEIN-RELATED"/>
    <property type="match status" value="1"/>
</dbReference>
<dbReference type="GO" id="GO:0005737">
    <property type="term" value="C:cytoplasm"/>
    <property type="evidence" value="ECO:0007669"/>
    <property type="project" value="TreeGrafter"/>
</dbReference>
<evidence type="ECO:0000259" key="1">
    <source>
        <dbReference type="Pfam" id="PF01370"/>
    </source>
</evidence>
<accession>K9HC10</accession>
<protein>
    <submittedName>
        <fullName evidence="2">UDP-glucose 4-epimerase</fullName>
    </submittedName>
</protein>
<dbReference type="GO" id="GO:0004029">
    <property type="term" value="F:aldehyde dehydrogenase (NAD+) activity"/>
    <property type="evidence" value="ECO:0007669"/>
    <property type="project" value="TreeGrafter"/>
</dbReference>
<dbReference type="Gene3D" id="3.40.50.720">
    <property type="entry name" value="NAD(P)-binding Rossmann-like Domain"/>
    <property type="match status" value="1"/>
</dbReference>
<dbReference type="SUPFAM" id="SSF51735">
    <property type="entry name" value="NAD(P)-binding Rossmann-fold domains"/>
    <property type="match status" value="1"/>
</dbReference>
<dbReference type="RefSeq" id="WP_009542822.1">
    <property type="nucleotide sequence ID" value="NZ_ANHY01000032.1"/>
</dbReference>
<name>K9HC10_9PROT</name>
<organism evidence="2 3">
    <name type="scientific">Caenispirillum salinarum AK4</name>
    <dbReference type="NCBI Taxonomy" id="1238182"/>
    <lineage>
        <taxon>Bacteria</taxon>
        <taxon>Pseudomonadati</taxon>
        <taxon>Pseudomonadota</taxon>
        <taxon>Alphaproteobacteria</taxon>
        <taxon>Rhodospirillales</taxon>
        <taxon>Novispirillaceae</taxon>
        <taxon>Caenispirillum</taxon>
    </lineage>
</organism>
<dbReference type="eggNOG" id="COG0451">
    <property type="taxonomic scope" value="Bacteria"/>
</dbReference>
<comment type="caution">
    <text evidence="2">The sequence shown here is derived from an EMBL/GenBank/DDBJ whole genome shotgun (WGS) entry which is preliminary data.</text>
</comment>
<gene>
    <name evidence="2" type="ORF">C882_2831</name>
</gene>
<dbReference type="PANTHER" id="PTHR48079">
    <property type="entry name" value="PROTEIN YEEZ"/>
    <property type="match status" value="1"/>
</dbReference>
<proteinExistence type="predicted"/>
<dbReference type="InterPro" id="IPR051783">
    <property type="entry name" value="NAD(P)-dependent_oxidoreduct"/>
</dbReference>
<reference evidence="2 3" key="1">
    <citation type="journal article" date="2013" name="Genome Announc.">
        <title>Draft Genome Sequence of an Alphaproteobacterium, Caenispirillum salinarum AK4(T), Isolated from a Solar Saltern.</title>
        <authorList>
            <person name="Khatri I."/>
            <person name="Singh A."/>
            <person name="Korpole S."/>
            <person name="Pinnaka A.K."/>
            <person name="Subramanian S."/>
        </authorList>
    </citation>
    <scope>NUCLEOTIDE SEQUENCE [LARGE SCALE GENOMIC DNA]</scope>
    <source>
        <strain evidence="2 3">AK4</strain>
    </source>
</reference>
<dbReference type="STRING" id="1238182.C882_2831"/>
<dbReference type="OrthoDB" id="9814124at2"/>
<keyword evidence="3" id="KW-1185">Reference proteome</keyword>
<evidence type="ECO:0000313" key="3">
    <source>
        <dbReference type="Proteomes" id="UP000009881"/>
    </source>
</evidence>
<dbReference type="PATRIC" id="fig|1238182.3.peg.4382"/>
<dbReference type="InterPro" id="IPR036291">
    <property type="entry name" value="NAD(P)-bd_dom_sf"/>
</dbReference>
<dbReference type="Proteomes" id="UP000009881">
    <property type="component" value="Unassembled WGS sequence"/>
</dbReference>
<feature type="domain" description="NAD-dependent epimerase/dehydratase" evidence="1">
    <location>
        <begin position="3"/>
        <end position="179"/>
    </location>
</feature>
<evidence type="ECO:0000313" key="2">
    <source>
        <dbReference type="EMBL" id="EKV26316.1"/>
    </source>
</evidence>